<sequence length="66" mass="7343">ISLPIALTKFLSETFVKLVLNQDISIETVLKINTTNVVNTVILVLIALLPLSSWITKYTDMDVPPM</sequence>
<feature type="non-terminal residue" evidence="1">
    <location>
        <position position="66"/>
    </location>
</feature>
<organism evidence="1 2">
    <name type="scientific">Racocetra persica</name>
    <dbReference type="NCBI Taxonomy" id="160502"/>
    <lineage>
        <taxon>Eukaryota</taxon>
        <taxon>Fungi</taxon>
        <taxon>Fungi incertae sedis</taxon>
        <taxon>Mucoromycota</taxon>
        <taxon>Glomeromycotina</taxon>
        <taxon>Glomeromycetes</taxon>
        <taxon>Diversisporales</taxon>
        <taxon>Gigasporaceae</taxon>
        <taxon>Racocetra</taxon>
    </lineage>
</organism>
<comment type="caution">
    <text evidence="1">The sequence shown here is derived from an EMBL/GenBank/DDBJ whole genome shotgun (WGS) entry which is preliminary data.</text>
</comment>
<feature type="non-terminal residue" evidence="1">
    <location>
        <position position="1"/>
    </location>
</feature>
<protein>
    <submittedName>
        <fullName evidence="1">18676_t:CDS:1</fullName>
    </submittedName>
</protein>
<gene>
    <name evidence="1" type="ORF">RPERSI_LOCUS22146</name>
</gene>
<name>A0ACA9RRW7_9GLOM</name>
<evidence type="ECO:0000313" key="2">
    <source>
        <dbReference type="Proteomes" id="UP000789920"/>
    </source>
</evidence>
<dbReference type="Proteomes" id="UP000789920">
    <property type="component" value="Unassembled WGS sequence"/>
</dbReference>
<reference evidence="1" key="1">
    <citation type="submission" date="2021-06" db="EMBL/GenBank/DDBJ databases">
        <authorList>
            <person name="Kallberg Y."/>
            <person name="Tangrot J."/>
            <person name="Rosling A."/>
        </authorList>
    </citation>
    <scope>NUCLEOTIDE SEQUENCE</scope>
    <source>
        <strain evidence="1">MA461A</strain>
    </source>
</reference>
<keyword evidence="2" id="KW-1185">Reference proteome</keyword>
<proteinExistence type="predicted"/>
<evidence type="ECO:0000313" key="1">
    <source>
        <dbReference type="EMBL" id="CAG8806395.1"/>
    </source>
</evidence>
<accession>A0ACA9RRW7</accession>
<dbReference type="EMBL" id="CAJVQC010066412">
    <property type="protein sequence ID" value="CAG8806395.1"/>
    <property type="molecule type" value="Genomic_DNA"/>
</dbReference>